<keyword evidence="1" id="KW-0732">Signal</keyword>
<keyword evidence="3" id="KW-0378">Hydrolase</keyword>
<comment type="caution">
    <text evidence="3">The sequence shown here is derived from an EMBL/GenBank/DDBJ whole genome shotgun (WGS) entry which is preliminary data.</text>
</comment>
<organism evidence="3 4">
    <name type="scientific">Allopontixanthobacter sediminis</name>
    <dbReference type="NCBI Taxonomy" id="1689985"/>
    <lineage>
        <taxon>Bacteria</taxon>
        <taxon>Pseudomonadati</taxon>
        <taxon>Pseudomonadota</taxon>
        <taxon>Alphaproteobacteria</taxon>
        <taxon>Sphingomonadales</taxon>
        <taxon>Erythrobacteraceae</taxon>
        <taxon>Allopontixanthobacter</taxon>
    </lineage>
</organism>
<dbReference type="InterPro" id="IPR050789">
    <property type="entry name" value="Diverse_Enzym_Activities"/>
</dbReference>
<reference evidence="3 4" key="1">
    <citation type="submission" date="2019-12" db="EMBL/GenBank/DDBJ databases">
        <title>Genomic-based taxomic classification of the family Erythrobacteraceae.</title>
        <authorList>
            <person name="Xu L."/>
        </authorList>
    </citation>
    <scope>NUCLEOTIDE SEQUENCE [LARGE SCALE GENOMIC DNA]</scope>
    <source>
        <strain evidence="3 4">KCTC 42453</strain>
    </source>
</reference>
<evidence type="ECO:0000313" key="3">
    <source>
        <dbReference type="EMBL" id="MXP44385.1"/>
    </source>
</evidence>
<dbReference type="InterPro" id="IPR001466">
    <property type="entry name" value="Beta-lactam-related"/>
</dbReference>
<evidence type="ECO:0000259" key="2">
    <source>
        <dbReference type="Pfam" id="PF00144"/>
    </source>
</evidence>
<evidence type="ECO:0000313" key="4">
    <source>
        <dbReference type="Proteomes" id="UP000431922"/>
    </source>
</evidence>
<dbReference type="RefSeq" id="WP_160755987.1">
    <property type="nucleotide sequence ID" value="NZ_WTYL01000002.1"/>
</dbReference>
<dbReference type="Pfam" id="PF00144">
    <property type="entry name" value="Beta-lactamase"/>
    <property type="match status" value="1"/>
</dbReference>
<dbReference type="EMBL" id="WTYL01000002">
    <property type="protein sequence ID" value="MXP44385.1"/>
    <property type="molecule type" value="Genomic_DNA"/>
</dbReference>
<dbReference type="SUPFAM" id="SSF56601">
    <property type="entry name" value="beta-lactamase/transpeptidase-like"/>
    <property type="match status" value="1"/>
</dbReference>
<feature type="signal peptide" evidence="1">
    <location>
        <begin position="1"/>
        <end position="26"/>
    </location>
</feature>
<dbReference type="OrthoDB" id="9814204at2"/>
<dbReference type="PANTHER" id="PTHR43283">
    <property type="entry name" value="BETA-LACTAMASE-RELATED"/>
    <property type="match status" value="1"/>
</dbReference>
<dbReference type="AlphaFoldDB" id="A0A845B1E3"/>
<name>A0A845B1E3_9SPHN</name>
<dbReference type="Gene3D" id="3.40.710.10">
    <property type="entry name" value="DD-peptidase/beta-lactamase superfamily"/>
    <property type="match status" value="1"/>
</dbReference>
<gene>
    <name evidence="3" type="ORF">GRI65_07950</name>
</gene>
<dbReference type="PROSITE" id="PS51257">
    <property type="entry name" value="PROKAR_LIPOPROTEIN"/>
    <property type="match status" value="1"/>
</dbReference>
<dbReference type="GO" id="GO:0016787">
    <property type="term" value="F:hydrolase activity"/>
    <property type="evidence" value="ECO:0007669"/>
    <property type="project" value="UniProtKB-KW"/>
</dbReference>
<dbReference type="Proteomes" id="UP000431922">
    <property type="component" value="Unassembled WGS sequence"/>
</dbReference>
<dbReference type="PANTHER" id="PTHR43283:SF7">
    <property type="entry name" value="BETA-LACTAMASE-RELATED DOMAIN-CONTAINING PROTEIN"/>
    <property type="match status" value="1"/>
</dbReference>
<evidence type="ECO:0000256" key="1">
    <source>
        <dbReference type="SAM" id="SignalP"/>
    </source>
</evidence>
<dbReference type="InterPro" id="IPR012338">
    <property type="entry name" value="Beta-lactam/transpept-like"/>
</dbReference>
<accession>A0A845B1E3</accession>
<proteinExistence type="predicted"/>
<protein>
    <submittedName>
        <fullName evidence="3">Serine hydrolase</fullName>
    </submittedName>
</protein>
<keyword evidence="4" id="KW-1185">Reference proteome</keyword>
<feature type="chain" id="PRO_5032470494" evidence="1">
    <location>
        <begin position="27"/>
        <end position="378"/>
    </location>
</feature>
<feature type="domain" description="Beta-lactamase-related" evidence="2">
    <location>
        <begin position="72"/>
        <end position="361"/>
    </location>
</feature>
<sequence>MTRRSVSHIASLVLLPSLALSMAACSNTPPPPEPLTQEALAAVKDTPGAPKEQLARQIDEVFTAPGVGETRAMVVMHGGTIAAERYAAGYDAETKFVSWSMAKTVTAVMIGMLVADGRLRLDDSPPLPRWQRPGDPRGEITLRQLLQMRSGLRHTEAGNPPYESSEVRMLFLDGRDDMADWATAQPLEAEPGAQFEYSSNTTVILADIAARVLTDSNDPETRRRAVDDYLQTRLFGPVGMDSMVPEYDASGTLIGGSLIHGTARDWAKFGEFLRNKGSVRGAQLIPRTWIDFMRKPSPRSEFYGAQTWLNRDSGLDRDDQLQDRGPSTMFAAIGHMGQYVLVSPDQKLTVVRLGHSDTEQRKAMLQELLDVVELYPAR</sequence>